<reference evidence="1" key="2">
    <citation type="submission" date="2021-10" db="EMBL/GenBank/DDBJ databases">
        <title>Phylogenomics reveals ancestral predisposition of the termite-cultivated fungus Termitomyces towards a domesticated lifestyle.</title>
        <authorList>
            <person name="Auxier B."/>
            <person name="Grum-Grzhimaylo A."/>
            <person name="Cardenas M.E."/>
            <person name="Lodge J.D."/>
            <person name="Laessoe T."/>
            <person name="Pedersen O."/>
            <person name="Smith M.E."/>
            <person name="Kuyper T.W."/>
            <person name="Franco-Molano E.A."/>
            <person name="Baroni T.J."/>
            <person name="Aanen D.K."/>
        </authorList>
    </citation>
    <scope>NUCLEOTIDE SEQUENCE</scope>
    <source>
        <strain evidence="1">D49</strain>
    </source>
</reference>
<comment type="caution">
    <text evidence="1">The sequence shown here is derived from an EMBL/GenBank/DDBJ whole genome shotgun (WGS) entry which is preliminary data.</text>
</comment>
<keyword evidence="2" id="KW-1185">Reference proteome</keyword>
<protein>
    <submittedName>
        <fullName evidence="1">Uncharacterized protein</fullName>
    </submittedName>
</protein>
<dbReference type="OrthoDB" id="2919059at2759"/>
<evidence type="ECO:0000313" key="2">
    <source>
        <dbReference type="Proteomes" id="UP000717328"/>
    </source>
</evidence>
<dbReference type="AlphaFoldDB" id="A0A9P7GH17"/>
<feature type="non-terminal residue" evidence="1">
    <location>
        <position position="739"/>
    </location>
</feature>
<proteinExistence type="predicted"/>
<reference evidence="1" key="1">
    <citation type="submission" date="2021-02" db="EMBL/GenBank/DDBJ databases">
        <authorList>
            <person name="Nieuwenhuis M."/>
            <person name="Van De Peppel L.J.J."/>
        </authorList>
    </citation>
    <scope>NUCLEOTIDE SEQUENCE</scope>
    <source>
        <strain evidence="1">D49</strain>
    </source>
</reference>
<dbReference type="Proteomes" id="UP000717328">
    <property type="component" value="Unassembled WGS sequence"/>
</dbReference>
<sequence>IESSFILSRTFEQTRTGVSYDEAALLVSHFIVAGPYEELDDLESASPNISHNISDEIDPELRAQQFKAYISKTSSMRYNDALSRTVEDVSSNATVGYAGDDIKTLVTSVLYQRHVWGIHIPVIGIEICKKNTAARIVFGWLGNANLNGHDCLPVVHLAYCPSDVPNPKLGVFDLTDPVSVLHLAQFILSLECHFEDVLQGAKSPEIQPLAWRADHIESDLLSREQWNSIKPATLLSWVSDSMLVDREESFKPQTPPLNEKNHNVEFLIGDAPINQRTPSTASFLTERYVGCLPRFQHSEIFGVSIDPEVFLEINGFLAIYDALTKPFWPSHWKSLDDLPRPKGHVSQVFELLLSQHIAEDAATYIIGDSDDIATSDCLSEELSSLMDMSVTAQYLILSSAGCKIKARSLFDTLLYRYLFFDKTQDYLDVLIERNLNYPKNRAFEHIVNGEEKLAEIRTWQHTSRMTYFTDVDVLPNYPMDERRALYAKASTQLHQYTSAMQLRFHGVFEPSVGVSESIVVVSFENPPGMETNHLVGMINDTALIRVPEPLFSTTQASTNVLDIPCFDNQSCRQPGIISSKNPDSRYSEGDLRFPIALIQHAESETEADAAMNWLRMNSVAAVSFMFALGISGQPVYGILTCGTVASVICTWYSVQSDQHIYMFDNDRISRYDISRPLDCLNFAAFILRLRREAEKLKDVIVQGGYVEKFFGQSEDGPLRNWTVEALSKRFKGENNPSDV</sequence>
<organism evidence="1 2">
    <name type="scientific">Sphagnurus paluster</name>
    <dbReference type="NCBI Taxonomy" id="117069"/>
    <lineage>
        <taxon>Eukaryota</taxon>
        <taxon>Fungi</taxon>
        <taxon>Dikarya</taxon>
        <taxon>Basidiomycota</taxon>
        <taxon>Agaricomycotina</taxon>
        <taxon>Agaricomycetes</taxon>
        <taxon>Agaricomycetidae</taxon>
        <taxon>Agaricales</taxon>
        <taxon>Tricholomatineae</taxon>
        <taxon>Lyophyllaceae</taxon>
        <taxon>Sphagnurus</taxon>
    </lineage>
</organism>
<gene>
    <name evidence="1" type="ORF">H0H81_012063</name>
</gene>
<evidence type="ECO:0000313" key="1">
    <source>
        <dbReference type="EMBL" id="KAG5650492.1"/>
    </source>
</evidence>
<dbReference type="EMBL" id="JABCKI010000437">
    <property type="protein sequence ID" value="KAG5650492.1"/>
    <property type="molecule type" value="Genomic_DNA"/>
</dbReference>
<accession>A0A9P7GH17</accession>
<name>A0A9P7GH17_9AGAR</name>